<gene>
    <name evidence="3" type="ORF">HCZ30_04360</name>
</gene>
<dbReference type="PANTHER" id="PTHR30035">
    <property type="entry name" value="LIPOPROTEIN VACJ-RELATED"/>
    <property type="match status" value="1"/>
</dbReference>
<name>A0ABX0VUR3_9RHOB</name>
<dbReference type="PRINTS" id="PR01805">
    <property type="entry name" value="VACJLIPOPROT"/>
</dbReference>
<evidence type="ECO:0000313" key="3">
    <source>
        <dbReference type="EMBL" id="NIY71666.1"/>
    </source>
</evidence>
<dbReference type="EMBL" id="JAATOP010000002">
    <property type="protein sequence ID" value="NIY71666.1"/>
    <property type="molecule type" value="Genomic_DNA"/>
</dbReference>
<keyword evidence="2" id="KW-0732">Signal</keyword>
<comment type="similarity">
    <text evidence="1">Belongs to the MlaA family.</text>
</comment>
<comment type="caution">
    <text evidence="3">The sequence shown here is derived from an EMBL/GenBank/DDBJ whole genome shotgun (WGS) entry which is preliminary data.</text>
</comment>
<organism evidence="3 4">
    <name type="scientific">Marivivens donghaensis</name>
    <dbReference type="NCBI Taxonomy" id="1699413"/>
    <lineage>
        <taxon>Bacteria</taxon>
        <taxon>Pseudomonadati</taxon>
        <taxon>Pseudomonadota</taxon>
        <taxon>Alphaproteobacteria</taxon>
        <taxon>Rhodobacterales</taxon>
        <taxon>Paracoccaceae</taxon>
        <taxon>Marivivens group</taxon>
        <taxon>Marivivens</taxon>
    </lineage>
</organism>
<sequence length="334" mass="35985">MATNQYRPRLSLRAATSSASPRWVIGGLIRRIVPWCVRVATSLPLAQSFYSIPAKLPLGPLCSAYASQTRQSGDSATSGGTETTGPVPLKPVFVSLPVLLALGACSVAPEGQSIHDPYEQTNRQIHEFNVGLDRALLRPASQAANTLPDGVTQTVTNFADNVALPGLIANGILQGDVKGASTNTFRFVINSTVGFYGLFDVADIIGLYEEDTDFGETLAVWGVPEGAYVELPVLGPSTERDAVGEIVDMLYDPLGNWVTDEQLAYGTAANVADKIITRGAFGNSVDSVLYDSADGYAQARLLYLENRRYDLGQEQSDAYIDPYADPYFDPYEDQ</sequence>
<reference evidence="3 4" key="1">
    <citation type="submission" date="2020-03" db="EMBL/GenBank/DDBJ databases">
        <title>Bacterial isolates of synthetic phycosphere.</title>
        <authorList>
            <person name="Fu H."/>
            <person name="Moran M.A."/>
        </authorList>
    </citation>
    <scope>NUCLEOTIDE SEQUENCE [LARGE SCALE GENOMIC DNA]</scope>
    <source>
        <strain evidence="3 4">HF1</strain>
    </source>
</reference>
<keyword evidence="3" id="KW-0449">Lipoprotein</keyword>
<evidence type="ECO:0000313" key="4">
    <source>
        <dbReference type="Proteomes" id="UP000709466"/>
    </source>
</evidence>
<dbReference type="InterPro" id="IPR007428">
    <property type="entry name" value="MlaA"/>
</dbReference>
<dbReference type="Pfam" id="PF04333">
    <property type="entry name" value="MlaA"/>
    <property type="match status" value="1"/>
</dbReference>
<keyword evidence="4" id="KW-1185">Reference proteome</keyword>
<dbReference type="PANTHER" id="PTHR30035:SF3">
    <property type="entry name" value="INTERMEMBRANE PHOSPHOLIPID TRANSPORT SYSTEM LIPOPROTEIN MLAA"/>
    <property type="match status" value="1"/>
</dbReference>
<dbReference type="Proteomes" id="UP000709466">
    <property type="component" value="Unassembled WGS sequence"/>
</dbReference>
<evidence type="ECO:0000256" key="2">
    <source>
        <dbReference type="ARBA" id="ARBA00022729"/>
    </source>
</evidence>
<protein>
    <submittedName>
        <fullName evidence="3">VacJ family lipoprotein</fullName>
    </submittedName>
</protein>
<proteinExistence type="inferred from homology"/>
<evidence type="ECO:0000256" key="1">
    <source>
        <dbReference type="ARBA" id="ARBA00010634"/>
    </source>
</evidence>
<accession>A0ABX0VUR3</accession>